<gene>
    <name evidence="3" type="ORF">FDK22_00445</name>
</gene>
<name>A0A5R8Y373_9BACT</name>
<evidence type="ECO:0000313" key="4">
    <source>
        <dbReference type="Proteomes" id="UP000308901"/>
    </source>
</evidence>
<dbReference type="OrthoDB" id="9899779at2"/>
<dbReference type="InterPro" id="IPR011635">
    <property type="entry name" value="CARDB"/>
</dbReference>
<reference evidence="3 4" key="1">
    <citation type="submission" date="2019-05" db="EMBL/GenBank/DDBJ databases">
        <title>Arcobacter sp. nov., isolated from sea sediment.</title>
        <authorList>
            <person name="Kim W."/>
        </authorList>
    </citation>
    <scope>NUCLEOTIDE SEQUENCE [LARGE SCALE GENOMIC DNA]</scope>
    <source>
        <strain evidence="3 4">CAU 1517</strain>
    </source>
</reference>
<dbReference type="AlphaFoldDB" id="A0A5R8Y373"/>
<dbReference type="RefSeq" id="WP_138150805.1">
    <property type="nucleotide sequence ID" value="NZ_VANU01000001.1"/>
</dbReference>
<evidence type="ECO:0000259" key="2">
    <source>
        <dbReference type="Pfam" id="PF07705"/>
    </source>
</evidence>
<proteinExistence type="predicted"/>
<keyword evidence="4" id="KW-1185">Reference proteome</keyword>
<feature type="signal peptide" evidence="1">
    <location>
        <begin position="1"/>
        <end position="18"/>
    </location>
</feature>
<sequence length="276" mass="31244">MKKIVILMFLTFSLFASSDYDKDIIVLDQSRDDKVKIVFSDMMQFYEEEDSSSFFSYVSEDRFIQDFMTFTEAIDEDFRKYEIISFDSWIEKITSDGVKRYLYVKWEKRYETNLGGNQTTKTGYSRFLFDEINGEYKLIELAGNNLWGDSLAEWRDEVPTIPGQEIYDEVSSSGTSGLPDLRISAICPSGFGGAMPMTLTIRNIGSGPTNSGFIAYEVPGSFLPAGPQYNNDLEAGESVNIDITADCYDGNIIIVDPDDLIEEEKEGNNTFSLQVN</sequence>
<dbReference type="InterPro" id="IPR013783">
    <property type="entry name" value="Ig-like_fold"/>
</dbReference>
<evidence type="ECO:0000256" key="1">
    <source>
        <dbReference type="SAM" id="SignalP"/>
    </source>
</evidence>
<keyword evidence="1" id="KW-0732">Signal</keyword>
<dbReference type="Gene3D" id="2.60.40.10">
    <property type="entry name" value="Immunoglobulins"/>
    <property type="match status" value="1"/>
</dbReference>
<dbReference type="EMBL" id="VANU01000001">
    <property type="protein sequence ID" value="TLP40515.1"/>
    <property type="molecule type" value="Genomic_DNA"/>
</dbReference>
<organism evidence="3 4">
    <name type="scientific">Arcobacter arenosus</name>
    <dbReference type="NCBI Taxonomy" id="2576037"/>
    <lineage>
        <taxon>Bacteria</taxon>
        <taxon>Pseudomonadati</taxon>
        <taxon>Campylobacterota</taxon>
        <taxon>Epsilonproteobacteria</taxon>
        <taxon>Campylobacterales</taxon>
        <taxon>Arcobacteraceae</taxon>
        <taxon>Arcobacter</taxon>
    </lineage>
</organism>
<protein>
    <recommendedName>
        <fullName evidence="2">CARDB domain-containing protein</fullName>
    </recommendedName>
</protein>
<feature type="chain" id="PRO_5024301331" description="CARDB domain-containing protein" evidence="1">
    <location>
        <begin position="19"/>
        <end position="276"/>
    </location>
</feature>
<comment type="caution">
    <text evidence="3">The sequence shown here is derived from an EMBL/GenBank/DDBJ whole genome shotgun (WGS) entry which is preliminary data.</text>
</comment>
<accession>A0A5R8Y373</accession>
<feature type="domain" description="CARDB" evidence="2">
    <location>
        <begin position="179"/>
        <end position="272"/>
    </location>
</feature>
<dbReference type="Proteomes" id="UP000308901">
    <property type="component" value="Unassembled WGS sequence"/>
</dbReference>
<evidence type="ECO:0000313" key="3">
    <source>
        <dbReference type="EMBL" id="TLP40515.1"/>
    </source>
</evidence>
<dbReference type="Pfam" id="PF07705">
    <property type="entry name" value="CARDB"/>
    <property type="match status" value="1"/>
</dbReference>